<dbReference type="PANTHER" id="PTHR10204:SF34">
    <property type="entry name" value="NAD(P)H DEHYDROGENASE [QUINONE] 1 ISOFORM 1"/>
    <property type="match status" value="1"/>
</dbReference>
<dbReference type="GO" id="GO:0016491">
    <property type="term" value="F:oxidoreductase activity"/>
    <property type="evidence" value="ECO:0007669"/>
    <property type="project" value="UniProtKB-KW"/>
</dbReference>
<evidence type="ECO:0000259" key="3">
    <source>
        <dbReference type="Pfam" id="PF02525"/>
    </source>
</evidence>
<dbReference type="SUPFAM" id="SSF52218">
    <property type="entry name" value="Flavoproteins"/>
    <property type="match status" value="1"/>
</dbReference>
<dbReference type="EC" id="1.-.-.-" evidence="4"/>
<sequence>MTLTLVSYFSLAGMTNENSRPKVMLVVGHPDHDSATWAIARAIEQGLESEGDTTVITHDLVASGFDPVYREADLAHHRGLSELPPDVGREQELLESADVTVVLFPVYWWSMPALVKGWFDRVFGAYDDISHGEPSVVKQLHLVAGAGLGEGTFARHGYKTALTTQTMHGIADYSRIGDSSIEFLYDTESKDPAVHRQLIARAYEIGVAMARRAHSARDSVAV</sequence>
<feature type="domain" description="Flavodoxin-like fold" evidence="3">
    <location>
        <begin position="22"/>
        <end position="194"/>
    </location>
</feature>
<accession>A0ABW7VPG3</accession>
<dbReference type="Gene3D" id="3.40.50.360">
    <property type="match status" value="1"/>
</dbReference>
<proteinExistence type="inferred from homology"/>
<evidence type="ECO:0000256" key="1">
    <source>
        <dbReference type="ARBA" id="ARBA00006252"/>
    </source>
</evidence>
<evidence type="ECO:0000313" key="5">
    <source>
        <dbReference type="Proteomes" id="UP001611494"/>
    </source>
</evidence>
<organism evidence="4 5">
    <name type="scientific">Nocardia testacea</name>
    <dbReference type="NCBI Taxonomy" id="248551"/>
    <lineage>
        <taxon>Bacteria</taxon>
        <taxon>Bacillati</taxon>
        <taxon>Actinomycetota</taxon>
        <taxon>Actinomycetes</taxon>
        <taxon>Mycobacteriales</taxon>
        <taxon>Nocardiaceae</taxon>
        <taxon>Nocardia</taxon>
    </lineage>
</organism>
<dbReference type="PANTHER" id="PTHR10204">
    <property type="entry name" value="NAD P H OXIDOREDUCTASE-RELATED"/>
    <property type="match status" value="1"/>
</dbReference>
<dbReference type="EMBL" id="JBIRYL010000001">
    <property type="protein sequence ID" value="MFI2228492.1"/>
    <property type="molecule type" value="Genomic_DNA"/>
</dbReference>
<dbReference type="Pfam" id="PF02525">
    <property type="entry name" value="Flavodoxin_2"/>
    <property type="match status" value="1"/>
</dbReference>
<dbReference type="InterPro" id="IPR051545">
    <property type="entry name" value="NAD(P)H_dehydrogenase_qn"/>
</dbReference>
<dbReference type="InterPro" id="IPR003680">
    <property type="entry name" value="Flavodoxin_fold"/>
</dbReference>
<comment type="similarity">
    <text evidence="1">Belongs to the NAD(P)H dehydrogenase (quinone) family.</text>
</comment>
<evidence type="ECO:0000313" key="4">
    <source>
        <dbReference type="EMBL" id="MFI2228492.1"/>
    </source>
</evidence>
<dbReference type="EC" id="1.6.99.-" evidence="4"/>
<dbReference type="RefSeq" id="WP_397058715.1">
    <property type="nucleotide sequence ID" value="NZ_JBIRYL010000001.1"/>
</dbReference>
<protein>
    <submittedName>
        <fullName evidence="4">NAD(P)H-dependent oxidoreductase</fullName>
        <ecNumber evidence="4">1.-.-.-</ecNumber>
        <ecNumber evidence="4">1.6.99.-</ecNumber>
    </submittedName>
</protein>
<reference evidence="4 5" key="1">
    <citation type="submission" date="2024-10" db="EMBL/GenBank/DDBJ databases">
        <title>The Natural Products Discovery Center: Release of the First 8490 Sequenced Strains for Exploring Actinobacteria Biosynthetic Diversity.</title>
        <authorList>
            <person name="Kalkreuter E."/>
            <person name="Kautsar S.A."/>
            <person name="Yang D."/>
            <person name="Bader C.D."/>
            <person name="Teijaro C.N."/>
            <person name="Fluegel L."/>
            <person name="Davis C.M."/>
            <person name="Simpson J.R."/>
            <person name="Lauterbach L."/>
            <person name="Steele A.D."/>
            <person name="Gui C."/>
            <person name="Meng S."/>
            <person name="Li G."/>
            <person name="Viehrig K."/>
            <person name="Ye F."/>
            <person name="Su P."/>
            <person name="Kiefer A.F."/>
            <person name="Nichols A."/>
            <person name="Cepeda A.J."/>
            <person name="Yan W."/>
            <person name="Fan B."/>
            <person name="Jiang Y."/>
            <person name="Adhikari A."/>
            <person name="Zheng C.-J."/>
            <person name="Schuster L."/>
            <person name="Cowan T.M."/>
            <person name="Smanski M.J."/>
            <person name="Chevrette M.G."/>
            <person name="De Carvalho L.P.S."/>
            <person name="Shen B."/>
        </authorList>
    </citation>
    <scope>NUCLEOTIDE SEQUENCE [LARGE SCALE GENOMIC DNA]</scope>
    <source>
        <strain evidence="4 5">NPDC019377</strain>
    </source>
</reference>
<dbReference type="Proteomes" id="UP001611494">
    <property type="component" value="Unassembled WGS sequence"/>
</dbReference>
<gene>
    <name evidence="4" type="ORF">ACH49Z_01400</name>
</gene>
<comment type="caution">
    <text evidence="4">The sequence shown here is derived from an EMBL/GenBank/DDBJ whole genome shotgun (WGS) entry which is preliminary data.</text>
</comment>
<keyword evidence="5" id="KW-1185">Reference proteome</keyword>
<dbReference type="InterPro" id="IPR029039">
    <property type="entry name" value="Flavoprotein-like_sf"/>
</dbReference>
<evidence type="ECO:0000256" key="2">
    <source>
        <dbReference type="ARBA" id="ARBA00023002"/>
    </source>
</evidence>
<keyword evidence="2 4" id="KW-0560">Oxidoreductase</keyword>
<name>A0ABW7VPG3_9NOCA</name>